<dbReference type="GO" id="GO:1990178">
    <property type="term" value="C:HU-DNA complex"/>
    <property type="evidence" value="ECO:0007669"/>
    <property type="project" value="UniProtKB-ARBA"/>
</dbReference>
<dbReference type="InterPro" id="IPR010992">
    <property type="entry name" value="IHF-like_DNA-bd_dom_sf"/>
</dbReference>
<dbReference type="CDD" id="cd13831">
    <property type="entry name" value="HU"/>
    <property type="match status" value="1"/>
</dbReference>
<dbReference type="GO" id="GO:0030261">
    <property type="term" value="P:chromosome condensation"/>
    <property type="evidence" value="ECO:0007669"/>
    <property type="project" value="UniProtKB-KW"/>
</dbReference>
<dbReference type="PRINTS" id="PR01727">
    <property type="entry name" value="DNABINDINGHU"/>
</dbReference>
<dbReference type="GO" id="GO:1990103">
    <property type="term" value="C:DnaA-HU complex"/>
    <property type="evidence" value="ECO:0007669"/>
    <property type="project" value="UniProtKB-ARBA"/>
</dbReference>
<protein>
    <recommendedName>
        <fullName evidence="2">DNA-binding protein HU</fullName>
    </recommendedName>
</protein>
<dbReference type="PANTHER" id="PTHR33175:SF3">
    <property type="entry name" value="DNA-BINDING PROTEIN HU-BETA"/>
    <property type="match status" value="1"/>
</dbReference>
<keyword evidence="4 6" id="KW-0238">DNA-binding</keyword>
<dbReference type="GO" id="GO:0010467">
    <property type="term" value="P:gene expression"/>
    <property type="evidence" value="ECO:0007669"/>
    <property type="project" value="UniProtKB-ARBA"/>
</dbReference>
<dbReference type="GO" id="GO:0006270">
    <property type="term" value="P:DNA replication initiation"/>
    <property type="evidence" value="ECO:0007669"/>
    <property type="project" value="UniProtKB-ARBA"/>
</dbReference>
<gene>
    <name evidence="6" type="ORF">DQL93_03055</name>
</gene>
<dbReference type="OrthoDB" id="9799835at2"/>
<evidence type="ECO:0000256" key="2">
    <source>
        <dbReference type="ARBA" id="ARBA00021922"/>
    </source>
</evidence>
<dbReference type="GO" id="GO:0030527">
    <property type="term" value="F:structural constituent of chromatin"/>
    <property type="evidence" value="ECO:0007669"/>
    <property type="project" value="InterPro"/>
</dbReference>
<organism evidence="6">
    <name type="scientific">Lactobacillus delbrueckii subsp. lactis</name>
    <dbReference type="NCBI Taxonomy" id="29397"/>
    <lineage>
        <taxon>Bacteria</taxon>
        <taxon>Bacillati</taxon>
        <taxon>Bacillota</taxon>
        <taxon>Bacilli</taxon>
        <taxon>Lactobacillales</taxon>
        <taxon>Lactobacillaceae</taxon>
        <taxon>Lactobacillus</taxon>
    </lineage>
</organism>
<evidence type="ECO:0000256" key="3">
    <source>
        <dbReference type="ARBA" id="ARBA00023067"/>
    </source>
</evidence>
<dbReference type="InterPro" id="IPR020816">
    <property type="entry name" value="Histone-like_DNA-bd_CS"/>
</dbReference>
<dbReference type="AlphaFoldDB" id="A0A1L3JUP3"/>
<evidence type="ECO:0000256" key="4">
    <source>
        <dbReference type="ARBA" id="ARBA00023125"/>
    </source>
</evidence>
<dbReference type="Pfam" id="PF00216">
    <property type="entry name" value="Bac_DNA_binding"/>
    <property type="match status" value="1"/>
</dbReference>
<sequence>MNKTELVSVVSEKTEFSKKESAQIVDALFASIEEALAKGEKVQLIGFGTFEIRERAARKGRNPQTGAEIEIPASKVPAFKPGKALKDAVK</sequence>
<keyword evidence="3" id="KW-0226">DNA condensation</keyword>
<evidence type="ECO:0000256" key="5">
    <source>
        <dbReference type="RuleBase" id="RU003939"/>
    </source>
</evidence>
<dbReference type="GO" id="GO:0003677">
    <property type="term" value="F:DNA binding"/>
    <property type="evidence" value="ECO:0007669"/>
    <property type="project" value="UniProtKB-KW"/>
</dbReference>
<proteinExistence type="inferred from homology"/>
<dbReference type="GO" id="GO:0005829">
    <property type="term" value="C:cytosol"/>
    <property type="evidence" value="ECO:0007669"/>
    <property type="project" value="TreeGrafter"/>
</dbReference>
<dbReference type="GO" id="GO:0042802">
    <property type="term" value="F:identical protein binding"/>
    <property type="evidence" value="ECO:0007669"/>
    <property type="project" value="UniProtKB-ARBA"/>
</dbReference>
<name>A0A1L3JUP3_LACDL</name>
<dbReference type="EMBL" id="CP031023">
    <property type="protein sequence ID" value="AZA15658.1"/>
    <property type="molecule type" value="Genomic_DNA"/>
</dbReference>
<dbReference type="PANTHER" id="PTHR33175">
    <property type="entry name" value="DNA-BINDING PROTEIN HU"/>
    <property type="match status" value="1"/>
</dbReference>
<reference evidence="6" key="1">
    <citation type="submission" date="2018-07" db="EMBL/GenBank/DDBJ databases">
        <authorList>
            <person name="Somerville V."/>
        </authorList>
    </citation>
    <scope>NUCLEOTIDE SEQUENCE</scope>
    <source>
        <strain evidence="6">NWC_2_2</strain>
    </source>
</reference>
<dbReference type="FunFam" id="4.10.520.10:FF:000001">
    <property type="entry name" value="DNA-binding protein HU"/>
    <property type="match status" value="1"/>
</dbReference>
<accession>A0A1L3JUP3</accession>
<dbReference type="PROSITE" id="PS00045">
    <property type="entry name" value="HISTONE_LIKE"/>
    <property type="match status" value="1"/>
</dbReference>
<evidence type="ECO:0000313" key="6">
    <source>
        <dbReference type="EMBL" id="AZA15658.1"/>
    </source>
</evidence>
<dbReference type="InterPro" id="IPR000119">
    <property type="entry name" value="Hist_DNA-bd"/>
</dbReference>
<dbReference type="Gene3D" id="4.10.520.10">
    <property type="entry name" value="IHF-like DNA-binding proteins"/>
    <property type="match status" value="1"/>
</dbReference>
<evidence type="ECO:0000256" key="1">
    <source>
        <dbReference type="ARBA" id="ARBA00010529"/>
    </source>
</evidence>
<dbReference type="SMART" id="SM00411">
    <property type="entry name" value="BHL"/>
    <property type="match status" value="1"/>
</dbReference>
<dbReference type="SUPFAM" id="SSF47729">
    <property type="entry name" value="IHF-like DNA-binding proteins"/>
    <property type="match status" value="1"/>
</dbReference>
<comment type="similarity">
    <text evidence="1 5">Belongs to the bacterial histone-like protein family.</text>
</comment>
<dbReference type="RefSeq" id="WP_013439993.1">
    <property type="nucleotide sequence ID" value="NZ_BJLO01000181.1"/>
</dbReference>